<comment type="similarity">
    <text evidence="2">Belongs to the ABC transporter superfamily.</text>
</comment>
<evidence type="ECO:0000313" key="10">
    <source>
        <dbReference type="Proteomes" id="UP000231632"/>
    </source>
</evidence>
<dbReference type="InterPro" id="IPR027417">
    <property type="entry name" value="P-loop_NTPase"/>
</dbReference>
<evidence type="ECO:0000313" key="9">
    <source>
        <dbReference type="EMBL" id="GAV20342.1"/>
    </source>
</evidence>
<evidence type="ECO:0000256" key="7">
    <source>
        <dbReference type="ARBA" id="ARBA00023136"/>
    </source>
</evidence>
<keyword evidence="7" id="KW-0472">Membrane</keyword>
<proteinExistence type="inferred from homology"/>
<name>A0A1L8CN42_9PROT</name>
<dbReference type="PANTHER" id="PTHR43297">
    <property type="entry name" value="OLIGOPEPTIDE TRANSPORT ATP-BINDING PROTEIN APPD"/>
    <property type="match status" value="1"/>
</dbReference>
<evidence type="ECO:0000256" key="4">
    <source>
        <dbReference type="ARBA" id="ARBA00022475"/>
    </source>
</evidence>
<sequence>MESAELISDSFVESSLQLRHNAAMLEISDLSLSVSIQGERVDAVSAVSLRLEPGRVLGLVGESGCGKSLTAQAILRLGEHQGVEKSSGDISLDGNSLFDMSDEQLRRVRGGHIAMIFQEPMTALNPVFTIGSQITEVIRLHLDMSAQQANQRAIDLLLDVGMQDAEQILKQYPDSLSGGMRQRVLIAMAMAADPDYIIADEPTTALDVSVQKRIVALLLDLQKKRNLGLLLVTHDFGLVAEMCDDVAVMYAGEIVESGTVAEIFDHPAHPYTRALMGCRPEVSTPGEALPVIAGQVPPPGRWPAGCHFAKRCPLSEDDCSQAVAADVWVKGEHIVRCLHVGDPS</sequence>
<accession>A0A1L8CN42</accession>
<keyword evidence="10" id="KW-1185">Reference proteome</keyword>
<dbReference type="InterPro" id="IPR017871">
    <property type="entry name" value="ABC_transporter-like_CS"/>
</dbReference>
<dbReference type="EMBL" id="BDFD01000009">
    <property type="protein sequence ID" value="GAV20342.1"/>
    <property type="molecule type" value="Genomic_DNA"/>
</dbReference>
<dbReference type="Pfam" id="PF08352">
    <property type="entry name" value="oligo_HPY"/>
    <property type="match status" value="1"/>
</dbReference>
<dbReference type="InterPro" id="IPR003439">
    <property type="entry name" value="ABC_transporter-like_ATP-bd"/>
</dbReference>
<evidence type="ECO:0000256" key="2">
    <source>
        <dbReference type="ARBA" id="ARBA00005417"/>
    </source>
</evidence>
<keyword evidence="5" id="KW-0547">Nucleotide-binding</keyword>
<comment type="subcellular location">
    <subcellularLocation>
        <location evidence="1">Cell inner membrane</location>
        <topology evidence="1">Peripheral membrane protein</topology>
    </subcellularLocation>
</comment>
<dbReference type="CDD" id="cd03257">
    <property type="entry name" value="ABC_NikE_OppD_transporters"/>
    <property type="match status" value="1"/>
</dbReference>
<evidence type="ECO:0000256" key="5">
    <source>
        <dbReference type="ARBA" id="ARBA00022741"/>
    </source>
</evidence>
<evidence type="ECO:0000256" key="3">
    <source>
        <dbReference type="ARBA" id="ARBA00022448"/>
    </source>
</evidence>
<dbReference type="GO" id="GO:0005886">
    <property type="term" value="C:plasma membrane"/>
    <property type="evidence" value="ECO:0007669"/>
    <property type="project" value="UniProtKB-SubCell"/>
</dbReference>
<feature type="domain" description="ABC transporter" evidence="8">
    <location>
        <begin position="25"/>
        <end position="276"/>
    </location>
</feature>
<reference evidence="9 10" key="1">
    <citation type="journal article" date="2017" name="Arch. Microbiol.">
        <title>Mariprofundus micogutta sp. nov., a novel iron-oxidizing zetaproteobacterium isolated from a deep-sea hydrothermal field at the Bayonnaise knoll of the Izu-Ogasawara arc, and a description of Mariprofundales ord. nov. and Zetaproteobacteria classis nov.</title>
        <authorList>
            <person name="Makita H."/>
            <person name="Tanaka E."/>
            <person name="Mitsunobu S."/>
            <person name="Miyazaki M."/>
            <person name="Nunoura T."/>
            <person name="Uematsu K."/>
            <person name="Takaki Y."/>
            <person name="Nishi S."/>
            <person name="Shimamura S."/>
            <person name="Takai K."/>
        </authorList>
    </citation>
    <scope>NUCLEOTIDE SEQUENCE [LARGE SCALE GENOMIC DNA]</scope>
    <source>
        <strain evidence="9 10">ET2</strain>
    </source>
</reference>
<dbReference type="PROSITE" id="PS00211">
    <property type="entry name" value="ABC_TRANSPORTER_1"/>
    <property type="match status" value="1"/>
</dbReference>
<evidence type="ECO:0000256" key="1">
    <source>
        <dbReference type="ARBA" id="ARBA00004417"/>
    </source>
</evidence>
<dbReference type="PROSITE" id="PS50893">
    <property type="entry name" value="ABC_TRANSPORTER_2"/>
    <property type="match status" value="1"/>
</dbReference>
<dbReference type="InterPro" id="IPR013563">
    <property type="entry name" value="Oligopep_ABC_C"/>
</dbReference>
<organism evidence="9 10">
    <name type="scientific">Mariprofundus micogutta</name>
    <dbReference type="NCBI Taxonomy" id="1921010"/>
    <lineage>
        <taxon>Bacteria</taxon>
        <taxon>Pseudomonadati</taxon>
        <taxon>Pseudomonadota</taxon>
        <taxon>Candidatius Mariprofundia</taxon>
        <taxon>Mariprofundales</taxon>
        <taxon>Mariprofundaceae</taxon>
        <taxon>Mariprofundus</taxon>
    </lineage>
</organism>
<dbReference type="SMART" id="SM00382">
    <property type="entry name" value="AAA"/>
    <property type="match status" value="1"/>
</dbReference>
<comment type="caution">
    <text evidence="9">The sequence shown here is derived from an EMBL/GenBank/DDBJ whole genome shotgun (WGS) entry which is preliminary data.</text>
</comment>
<protein>
    <submittedName>
        <fullName evidence="9">Peptide/nickel transport system ATP-binding protein</fullName>
    </submittedName>
</protein>
<dbReference type="GO" id="GO:0055085">
    <property type="term" value="P:transmembrane transport"/>
    <property type="evidence" value="ECO:0007669"/>
    <property type="project" value="UniProtKB-ARBA"/>
</dbReference>
<keyword evidence="6 9" id="KW-0067">ATP-binding</keyword>
<dbReference type="InterPro" id="IPR003593">
    <property type="entry name" value="AAA+_ATPase"/>
</dbReference>
<evidence type="ECO:0000256" key="6">
    <source>
        <dbReference type="ARBA" id="ARBA00022840"/>
    </source>
</evidence>
<dbReference type="Proteomes" id="UP000231632">
    <property type="component" value="Unassembled WGS sequence"/>
</dbReference>
<dbReference type="Pfam" id="PF00005">
    <property type="entry name" value="ABC_tran"/>
    <property type="match status" value="1"/>
</dbReference>
<keyword evidence="4" id="KW-1003">Cell membrane</keyword>
<keyword evidence="3" id="KW-0813">Transport</keyword>
<dbReference type="AlphaFoldDB" id="A0A1L8CN42"/>
<dbReference type="Gene3D" id="3.40.50.300">
    <property type="entry name" value="P-loop containing nucleotide triphosphate hydrolases"/>
    <property type="match status" value="1"/>
</dbReference>
<dbReference type="PANTHER" id="PTHR43297:SF2">
    <property type="entry name" value="DIPEPTIDE TRANSPORT ATP-BINDING PROTEIN DPPD"/>
    <property type="match status" value="1"/>
</dbReference>
<dbReference type="GO" id="GO:0005524">
    <property type="term" value="F:ATP binding"/>
    <property type="evidence" value="ECO:0007669"/>
    <property type="project" value="UniProtKB-KW"/>
</dbReference>
<dbReference type="STRING" id="1921010.MMIC_P1307"/>
<gene>
    <name evidence="9" type="ORF">MMIC_P1307</name>
</gene>
<dbReference type="GO" id="GO:0015833">
    <property type="term" value="P:peptide transport"/>
    <property type="evidence" value="ECO:0007669"/>
    <property type="project" value="InterPro"/>
</dbReference>
<dbReference type="FunFam" id="3.40.50.300:FF:000016">
    <property type="entry name" value="Oligopeptide ABC transporter ATP-binding component"/>
    <property type="match status" value="1"/>
</dbReference>
<dbReference type="InterPro" id="IPR050388">
    <property type="entry name" value="ABC_Ni/Peptide_Import"/>
</dbReference>
<evidence type="ECO:0000259" key="8">
    <source>
        <dbReference type="PROSITE" id="PS50893"/>
    </source>
</evidence>
<dbReference type="SUPFAM" id="SSF52540">
    <property type="entry name" value="P-loop containing nucleoside triphosphate hydrolases"/>
    <property type="match status" value="1"/>
</dbReference>
<dbReference type="NCBIfam" id="TIGR01727">
    <property type="entry name" value="oligo_HPY"/>
    <property type="match status" value="1"/>
</dbReference>
<dbReference type="GO" id="GO:0016887">
    <property type="term" value="F:ATP hydrolysis activity"/>
    <property type="evidence" value="ECO:0007669"/>
    <property type="project" value="InterPro"/>
</dbReference>